<evidence type="ECO:0000259" key="15">
    <source>
        <dbReference type="PROSITE" id="PS51447"/>
    </source>
</evidence>
<dbReference type="InterPro" id="IPR045864">
    <property type="entry name" value="aa-tRNA-synth_II/BPL/LPL"/>
</dbReference>
<dbReference type="Proteomes" id="UP001652740">
    <property type="component" value="Unplaced"/>
</dbReference>
<dbReference type="PROSITE" id="PS51447">
    <property type="entry name" value="FDX_ACB"/>
    <property type="match status" value="1"/>
</dbReference>
<evidence type="ECO:0000256" key="13">
    <source>
        <dbReference type="ARBA" id="ARBA00057761"/>
    </source>
</evidence>
<dbReference type="GO" id="GO:0005759">
    <property type="term" value="C:mitochondrial matrix"/>
    <property type="evidence" value="ECO:0007669"/>
    <property type="project" value="UniProtKB-SubCell"/>
</dbReference>
<keyword evidence="10" id="KW-0030">Aminoacyl-tRNA synthetase</keyword>
<dbReference type="CTD" id="36547"/>
<proteinExistence type="inferred from homology"/>
<keyword evidence="4 17" id="KW-0436">Ligase</keyword>
<gene>
    <name evidence="17" type="primary">LOC113511036</name>
</gene>
<keyword evidence="5" id="KW-0547">Nucleotide-binding</keyword>
<dbReference type="InterPro" id="IPR002319">
    <property type="entry name" value="Phenylalanyl-tRNA_Synthase"/>
</dbReference>
<name>A0A6J1WAR4_GALME</name>
<evidence type="ECO:0000256" key="9">
    <source>
        <dbReference type="ARBA" id="ARBA00023128"/>
    </source>
</evidence>
<sequence length="441" mass="51385">MTKLFKIRRLLSSVLHKYNYSTAAKSMPTVKINSTEFISDDYTNVTPKIISYLGRNLHLQNDNPLSIVRQRIVQYFYKSFTHRGKPTFSVYDNLSPIVSTKQNFDDLLIPVDHPSRAKSDCYYINKDMLLRAHMTAHQSELLRSGLNNFLMIGDVYRRDEIDSTHFPVFHQLDVVRSQRKEQLFPNHPDLDIFEPTFDKERPHLFTNTITDPTKQSCHTLEATKLMEAQLKNHLIGLVQVLFGDDIKYRWVDAYFPFTHPSWELEIYYENNWLEVLGCGIVRNEILANAGPNNTIAYAFGLGLERLAMALYKIPDIRLMWSQDSGFLTQFQNKELNAKITYKPVSVYPQCTNDISFWLPENITIDTFMSNDFYDLVRDIGGDIIEQVKLKDKFIHPKTKKHSLCFSIVYRHLERTLTQAEVNKIHKDIENAIVSAFNVVIR</sequence>
<dbReference type="Gene3D" id="3.30.70.380">
    <property type="entry name" value="Ferrodoxin-fold anticodon-binding domain"/>
    <property type="match status" value="1"/>
</dbReference>
<keyword evidence="8" id="KW-0809">Transit peptide</keyword>
<dbReference type="GO" id="GO:0004826">
    <property type="term" value="F:phenylalanine-tRNA ligase activity"/>
    <property type="evidence" value="ECO:0007669"/>
    <property type="project" value="UniProtKB-EC"/>
</dbReference>
<evidence type="ECO:0000256" key="11">
    <source>
        <dbReference type="ARBA" id="ARBA00031194"/>
    </source>
</evidence>
<evidence type="ECO:0000256" key="5">
    <source>
        <dbReference type="ARBA" id="ARBA00022741"/>
    </source>
</evidence>
<dbReference type="CDD" id="cd00496">
    <property type="entry name" value="PheRS_alpha_core"/>
    <property type="match status" value="1"/>
</dbReference>
<dbReference type="GO" id="GO:0000049">
    <property type="term" value="F:tRNA binding"/>
    <property type="evidence" value="ECO:0007669"/>
    <property type="project" value="InterPro"/>
</dbReference>
<dbReference type="InterPro" id="IPR004530">
    <property type="entry name" value="Phe-tRNA-synth_IIc_mito"/>
</dbReference>
<dbReference type="FunCoup" id="A0A6J1WAR4">
    <property type="interactions" value="1359"/>
</dbReference>
<dbReference type="SUPFAM" id="SSF55681">
    <property type="entry name" value="Class II aaRS and biotin synthetases"/>
    <property type="match status" value="1"/>
</dbReference>
<evidence type="ECO:0000259" key="14">
    <source>
        <dbReference type="PROSITE" id="PS50862"/>
    </source>
</evidence>
<dbReference type="GeneID" id="113511036"/>
<dbReference type="AlphaFoldDB" id="A0A6J1WAR4"/>
<evidence type="ECO:0000313" key="16">
    <source>
        <dbReference type="Proteomes" id="UP001652740"/>
    </source>
</evidence>
<evidence type="ECO:0000256" key="3">
    <source>
        <dbReference type="ARBA" id="ARBA00012814"/>
    </source>
</evidence>
<dbReference type="KEGG" id="gmw:113511036"/>
<protein>
    <recommendedName>
        <fullName evidence="3">phenylalanine--tRNA ligase</fullName>
        <ecNumber evidence="3">6.1.1.20</ecNumber>
    </recommendedName>
    <alternativeName>
        <fullName evidence="11">Phenylalanyl-tRNA synthetase</fullName>
    </alternativeName>
</protein>
<evidence type="ECO:0000256" key="1">
    <source>
        <dbReference type="ARBA" id="ARBA00004305"/>
    </source>
</evidence>
<evidence type="ECO:0000256" key="6">
    <source>
        <dbReference type="ARBA" id="ARBA00022840"/>
    </source>
</evidence>
<dbReference type="InterPro" id="IPR036690">
    <property type="entry name" value="Fdx_antiC-bd_sf"/>
</dbReference>
<feature type="domain" description="Aminoacyl-transfer RNA synthetases class-II family profile" evidence="14">
    <location>
        <begin position="68"/>
        <end position="343"/>
    </location>
</feature>
<evidence type="ECO:0000256" key="7">
    <source>
        <dbReference type="ARBA" id="ARBA00022917"/>
    </source>
</evidence>
<keyword evidence="9" id="KW-0496">Mitochondrion</keyword>
<evidence type="ECO:0000256" key="12">
    <source>
        <dbReference type="ARBA" id="ARBA00049255"/>
    </source>
</evidence>
<dbReference type="GO" id="GO:0006432">
    <property type="term" value="P:phenylalanyl-tRNA aminoacylation"/>
    <property type="evidence" value="ECO:0007669"/>
    <property type="project" value="InterPro"/>
</dbReference>
<evidence type="ECO:0000256" key="8">
    <source>
        <dbReference type="ARBA" id="ARBA00022946"/>
    </source>
</evidence>
<keyword evidence="7" id="KW-0648">Protein biosynthesis</keyword>
<keyword evidence="16" id="KW-1185">Reference proteome</keyword>
<dbReference type="RefSeq" id="XP_026750402.1">
    <property type="nucleotide sequence ID" value="XM_026894601.3"/>
</dbReference>
<dbReference type="GO" id="GO:0005524">
    <property type="term" value="F:ATP binding"/>
    <property type="evidence" value="ECO:0007669"/>
    <property type="project" value="UniProtKB-KW"/>
</dbReference>
<dbReference type="SUPFAM" id="SSF54991">
    <property type="entry name" value="Anticodon-binding domain of PheRS"/>
    <property type="match status" value="1"/>
</dbReference>
<evidence type="ECO:0000256" key="4">
    <source>
        <dbReference type="ARBA" id="ARBA00022598"/>
    </source>
</evidence>
<dbReference type="FunFam" id="3.30.70.380:FF:000002">
    <property type="entry name" value="phenylalanine--tRNA ligase, mitochondrial"/>
    <property type="match status" value="1"/>
</dbReference>
<dbReference type="PANTHER" id="PTHR11538">
    <property type="entry name" value="PHENYLALANYL-TRNA SYNTHETASE"/>
    <property type="match status" value="1"/>
</dbReference>
<dbReference type="InterPro" id="IPR005121">
    <property type="entry name" value="Fdx_antiC-bd"/>
</dbReference>
<dbReference type="InterPro" id="IPR006195">
    <property type="entry name" value="aa-tRNA-synth_II"/>
</dbReference>
<comment type="function">
    <text evidence="13">Is responsible for the charging of tRNA(Phe) with phenylalanine in mitochondrial translation.</text>
</comment>
<dbReference type="NCBIfam" id="TIGR00469">
    <property type="entry name" value="pheS_mito"/>
    <property type="match status" value="1"/>
</dbReference>
<dbReference type="PROSITE" id="PS50862">
    <property type="entry name" value="AA_TRNA_LIGASE_II"/>
    <property type="match status" value="1"/>
</dbReference>
<accession>A0A6J1WAR4</accession>
<dbReference type="OrthoDB" id="4457at2759"/>
<dbReference type="Pfam" id="PF03147">
    <property type="entry name" value="FDX-ACB"/>
    <property type="match status" value="1"/>
</dbReference>
<feature type="domain" description="FDX-ACB" evidence="15">
    <location>
        <begin position="345"/>
        <end position="441"/>
    </location>
</feature>
<dbReference type="InParanoid" id="A0A6J1WAR4"/>
<dbReference type="SMART" id="SM00896">
    <property type="entry name" value="FDX-ACB"/>
    <property type="match status" value="1"/>
</dbReference>
<dbReference type="Pfam" id="PF01409">
    <property type="entry name" value="tRNA-synt_2d"/>
    <property type="match status" value="2"/>
</dbReference>
<organism evidence="16 17">
    <name type="scientific">Galleria mellonella</name>
    <name type="common">Greater wax moth</name>
    <dbReference type="NCBI Taxonomy" id="7137"/>
    <lineage>
        <taxon>Eukaryota</taxon>
        <taxon>Metazoa</taxon>
        <taxon>Ecdysozoa</taxon>
        <taxon>Arthropoda</taxon>
        <taxon>Hexapoda</taxon>
        <taxon>Insecta</taxon>
        <taxon>Pterygota</taxon>
        <taxon>Neoptera</taxon>
        <taxon>Endopterygota</taxon>
        <taxon>Lepidoptera</taxon>
        <taxon>Glossata</taxon>
        <taxon>Ditrysia</taxon>
        <taxon>Pyraloidea</taxon>
        <taxon>Pyralidae</taxon>
        <taxon>Galleriinae</taxon>
        <taxon>Galleria</taxon>
    </lineage>
</organism>
<dbReference type="EC" id="6.1.1.20" evidence="3"/>
<comment type="catalytic activity">
    <reaction evidence="12">
        <text>tRNA(Phe) + L-phenylalanine + ATP = L-phenylalanyl-tRNA(Phe) + AMP + diphosphate + H(+)</text>
        <dbReference type="Rhea" id="RHEA:19413"/>
        <dbReference type="Rhea" id="RHEA-COMP:9668"/>
        <dbReference type="Rhea" id="RHEA-COMP:9699"/>
        <dbReference type="ChEBI" id="CHEBI:15378"/>
        <dbReference type="ChEBI" id="CHEBI:30616"/>
        <dbReference type="ChEBI" id="CHEBI:33019"/>
        <dbReference type="ChEBI" id="CHEBI:58095"/>
        <dbReference type="ChEBI" id="CHEBI:78442"/>
        <dbReference type="ChEBI" id="CHEBI:78531"/>
        <dbReference type="ChEBI" id="CHEBI:456215"/>
        <dbReference type="EC" id="6.1.1.20"/>
    </reaction>
</comment>
<keyword evidence="6" id="KW-0067">ATP-binding</keyword>
<dbReference type="Gene3D" id="3.30.930.10">
    <property type="entry name" value="Bira Bifunctional Protein, Domain 2"/>
    <property type="match status" value="1"/>
</dbReference>
<evidence type="ECO:0000256" key="2">
    <source>
        <dbReference type="ARBA" id="ARBA00008226"/>
    </source>
</evidence>
<evidence type="ECO:0000256" key="10">
    <source>
        <dbReference type="ARBA" id="ARBA00023146"/>
    </source>
</evidence>
<reference evidence="17" key="1">
    <citation type="submission" date="2025-08" db="UniProtKB">
        <authorList>
            <consortium name="RefSeq"/>
        </authorList>
    </citation>
    <scope>IDENTIFICATION</scope>
    <source>
        <tissue evidence="17">Whole larvae</tissue>
    </source>
</reference>
<comment type="similarity">
    <text evidence="2">Belongs to the class-II aminoacyl-tRNA synthetase family.</text>
</comment>
<evidence type="ECO:0000313" key="17">
    <source>
        <dbReference type="RefSeq" id="XP_026750402.1"/>
    </source>
</evidence>
<dbReference type="FunFam" id="3.30.930.10:FF:000053">
    <property type="entry name" value="Phenylalanyl-tRNA synthetase mitochondrial"/>
    <property type="match status" value="1"/>
</dbReference>
<comment type="subcellular location">
    <subcellularLocation>
        <location evidence="1">Mitochondrion matrix</location>
    </subcellularLocation>
</comment>
<dbReference type="PANTHER" id="PTHR11538:SF41">
    <property type="entry name" value="PHENYLALANINE--TRNA LIGASE, MITOCHONDRIAL"/>
    <property type="match status" value="1"/>
</dbReference>